<accession>A0A016WEJ6</accession>
<keyword evidence="2" id="KW-1185">Reference proteome</keyword>
<name>A0A016WEJ6_9BILA</name>
<reference evidence="2" key="1">
    <citation type="journal article" date="2015" name="Nat. Genet.">
        <title>The genome and transcriptome of the zoonotic hookworm Ancylostoma ceylanicum identify infection-specific gene families.</title>
        <authorList>
            <person name="Schwarz E.M."/>
            <person name="Hu Y."/>
            <person name="Antoshechkin I."/>
            <person name="Miller M.M."/>
            <person name="Sternberg P.W."/>
            <person name="Aroian R.V."/>
        </authorList>
    </citation>
    <scope>NUCLEOTIDE SEQUENCE</scope>
    <source>
        <strain evidence="2">HY135</strain>
    </source>
</reference>
<dbReference type="AlphaFoldDB" id="A0A016WEJ6"/>
<proteinExistence type="predicted"/>
<sequence length="106" mass="11408">MSGATPSSPPFPDFYDRSCKPLDLAYSYGCRDSPTSRERLRLQSSYSLVTWGSSRTCLLLKTHISGLKENGSVGSCGIYGHIIIDCGRVAAGFSAALTRVSHNSSE</sequence>
<comment type="caution">
    <text evidence="1">The sequence shown here is derived from an EMBL/GenBank/DDBJ whole genome shotgun (WGS) entry which is preliminary data.</text>
</comment>
<evidence type="ECO:0000313" key="2">
    <source>
        <dbReference type="Proteomes" id="UP000024635"/>
    </source>
</evidence>
<protein>
    <submittedName>
        <fullName evidence="1">Uncharacterized protein</fullName>
    </submittedName>
</protein>
<dbReference type="EMBL" id="JARK01000350">
    <property type="protein sequence ID" value="EYC38016.1"/>
    <property type="molecule type" value="Genomic_DNA"/>
</dbReference>
<evidence type="ECO:0000313" key="1">
    <source>
        <dbReference type="EMBL" id="EYC38016.1"/>
    </source>
</evidence>
<organism evidence="1 2">
    <name type="scientific">Ancylostoma ceylanicum</name>
    <dbReference type="NCBI Taxonomy" id="53326"/>
    <lineage>
        <taxon>Eukaryota</taxon>
        <taxon>Metazoa</taxon>
        <taxon>Ecdysozoa</taxon>
        <taxon>Nematoda</taxon>
        <taxon>Chromadorea</taxon>
        <taxon>Rhabditida</taxon>
        <taxon>Rhabditina</taxon>
        <taxon>Rhabditomorpha</taxon>
        <taxon>Strongyloidea</taxon>
        <taxon>Ancylostomatidae</taxon>
        <taxon>Ancylostomatinae</taxon>
        <taxon>Ancylostoma</taxon>
    </lineage>
</organism>
<gene>
    <name evidence="1" type="primary">Acey_s0750.g2045</name>
    <name evidence="1" type="ORF">Y032_0750g2045</name>
</gene>
<dbReference type="Proteomes" id="UP000024635">
    <property type="component" value="Unassembled WGS sequence"/>
</dbReference>